<evidence type="ECO:0000313" key="2">
    <source>
        <dbReference type="EMBL" id="MDQ0463636.1"/>
    </source>
</evidence>
<keyword evidence="1" id="KW-1133">Transmembrane helix</keyword>
<dbReference type="PANTHER" id="PTHR43483:SF3">
    <property type="entry name" value="MEMBRANE TRANSPORTER PROTEIN HI_0806-RELATED"/>
    <property type="match status" value="1"/>
</dbReference>
<dbReference type="PANTHER" id="PTHR43483">
    <property type="entry name" value="MEMBRANE TRANSPORTER PROTEIN HI_0806-RELATED"/>
    <property type="match status" value="1"/>
</dbReference>
<feature type="transmembrane region" description="Helical" evidence="1">
    <location>
        <begin position="77"/>
        <end position="96"/>
    </location>
</feature>
<feature type="transmembrane region" description="Helical" evidence="1">
    <location>
        <begin position="199"/>
        <end position="221"/>
    </location>
</feature>
<proteinExistence type="predicted"/>
<feature type="transmembrane region" description="Helical" evidence="1">
    <location>
        <begin position="128"/>
        <end position="146"/>
    </location>
</feature>
<evidence type="ECO:0000256" key="1">
    <source>
        <dbReference type="SAM" id="Phobius"/>
    </source>
</evidence>
<dbReference type="RefSeq" id="WP_307347730.1">
    <property type="nucleotide sequence ID" value="NZ_JAUSVS010000002.1"/>
</dbReference>
<keyword evidence="1" id="KW-0812">Transmembrane</keyword>
<reference evidence="2 3" key="1">
    <citation type="submission" date="2023-07" db="EMBL/GenBank/DDBJ databases">
        <title>Genomic Encyclopedia of Type Strains, Phase IV (KMG-IV): sequencing the most valuable type-strain genomes for metagenomic binning, comparative biology and taxonomic classification.</title>
        <authorList>
            <person name="Goeker M."/>
        </authorList>
    </citation>
    <scope>NUCLEOTIDE SEQUENCE [LARGE SCALE GENOMIC DNA]</scope>
    <source>
        <strain evidence="2 3">DSM 18695</strain>
    </source>
</reference>
<protein>
    <submittedName>
        <fullName evidence="2">Membrane protein YfcA</fullName>
    </submittedName>
</protein>
<name>A0ABU0IQL6_9CAUL</name>
<feature type="transmembrane region" description="Helical" evidence="1">
    <location>
        <begin position="259"/>
        <end position="276"/>
    </location>
</feature>
<sequence>MIVTILLGGLAVLALAFAAVLIRTAAARHELVPKAEAVLLGAVTNFFDTLGIGSFAPTTAWLKLRKLVPDSFMPATLNAGHALPTVAQALIFITLVKVDPMLLAGCIAAAVAGALVGAPIVTRLPVRVVQGVVGLALVVAAGLYAMKNLGLMPAGGEALSLPPMEFALAVALHFVLGALMTFGIGLYAPSLILLSLMGLNPTAIFPIMMGACAFLMPVSGMRFVTAERIDLKVVLGLALGGIPAVLLAAFVIKSLPLEVIRWGVVVVVLYAAALLLNDARKPPP</sequence>
<comment type="caution">
    <text evidence="2">The sequence shown here is derived from an EMBL/GenBank/DDBJ whole genome shotgun (WGS) entry which is preliminary data.</text>
</comment>
<gene>
    <name evidence="2" type="ORF">QO010_001407</name>
</gene>
<feature type="transmembrane region" description="Helical" evidence="1">
    <location>
        <begin position="233"/>
        <end position="252"/>
    </location>
</feature>
<dbReference type="Proteomes" id="UP001228905">
    <property type="component" value="Unassembled WGS sequence"/>
</dbReference>
<organism evidence="2 3">
    <name type="scientific">Caulobacter ginsengisoli</name>
    <dbReference type="NCBI Taxonomy" id="400775"/>
    <lineage>
        <taxon>Bacteria</taxon>
        <taxon>Pseudomonadati</taxon>
        <taxon>Pseudomonadota</taxon>
        <taxon>Alphaproteobacteria</taxon>
        <taxon>Caulobacterales</taxon>
        <taxon>Caulobacteraceae</taxon>
        <taxon>Caulobacter</taxon>
    </lineage>
</organism>
<feature type="transmembrane region" description="Helical" evidence="1">
    <location>
        <begin position="166"/>
        <end position="187"/>
    </location>
</feature>
<feature type="transmembrane region" description="Helical" evidence="1">
    <location>
        <begin position="102"/>
        <end position="121"/>
    </location>
</feature>
<keyword evidence="3" id="KW-1185">Reference proteome</keyword>
<accession>A0ABU0IQL6</accession>
<feature type="transmembrane region" description="Helical" evidence="1">
    <location>
        <begin position="37"/>
        <end position="56"/>
    </location>
</feature>
<dbReference type="EMBL" id="JAUSVS010000002">
    <property type="protein sequence ID" value="MDQ0463636.1"/>
    <property type="molecule type" value="Genomic_DNA"/>
</dbReference>
<evidence type="ECO:0000313" key="3">
    <source>
        <dbReference type="Proteomes" id="UP001228905"/>
    </source>
</evidence>
<keyword evidence="1" id="KW-0472">Membrane</keyword>